<reference evidence="1" key="1">
    <citation type="submission" date="2021-03" db="EMBL/GenBank/DDBJ databases">
        <authorList>
            <consortium name="DOE Joint Genome Institute"/>
            <person name="Ahrendt S."/>
            <person name="Looney B.P."/>
            <person name="Miyauchi S."/>
            <person name="Morin E."/>
            <person name="Drula E."/>
            <person name="Courty P.E."/>
            <person name="Chicoki N."/>
            <person name="Fauchery L."/>
            <person name="Kohler A."/>
            <person name="Kuo A."/>
            <person name="Labutti K."/>
            <person name="Pangilinan J."/>
            <person name="Lipzen A."/>
            <person name="Riley R."/>
            <person name="Andreopoulos W."/>
            <person name="He G."/>
            <person name="Johnson J."/>
            <person name="Barry K.W."/>
            <person name="Grigoriev I.V."/>
            <person name="Nagy L."/>
            <person name="Hibbett D."/>
            <person name="Henrissat B."/>
            <person name="Matheny P.B."/>
            <person name="Labbe J."/>
            <person name="Martin F."/>
        </authorList>
    </citation>
    <scope>NUCLEOTIDE SEQUENCE</scope>
    <source>
        <strain evidence="1">HHB10654</strain>
    </source>
</reference>
<evidence type="ECO:0000313" key="1">
    <source>
        <dbReference type="EMBL" id="KAI0062301.1"/>
    </source>
</evidence>
<organism evidence="1 2">
    <name type="scientific">Artomyces pyxidatus</name>
    <dbReference type="NCBI Taxonomy" id="48021"/>
    <lineage>
        <taxon>Eukaryota</taxon>
        <taxon>Fungi</taxon>
        <taxon>Dikarya</taxon>
        <taxon>Basidiomycota</taxon>
        <taxon>Agaricomycotina</taxon>
        <taxon>Agaricomycetes</taxon>
        <taxon>Russulales</taxon>
        <taxon>Auriscalpiaceae</taxon>
        <taxon>Artomyces</taxon>
    </lineage>
</organism>
<keyword evidence="2" id="KW-1185">Reference proteome</keyword>
<name>A0ACB8T2R6_9AGAM</name>
<accession>A0ACB8T2R6</accession>
<sequence>MDQNRILRAFPSFRTVLVLSTGLRIALILYSEWHDARSVVKYTDVDYRVFSDATRFVLYPGPGNHAQGPLAKWINVGDPYMRETYRYTPLLALLLAPNEWVHPSFGKYLFAGCDILAGILIHKLLVSVILPRAVPPLRARADHASSVTSRQISTPAALQDSDAPEKRKITQPDPMAEETGQRATVLAALHLLSPFVFSISTRGSSESVLTLFVLLTLFCALRGRWTAAAVLLGLSTHWKIYPVIYGLSCVGVIGSEQQRHREKPPQQDRLAATRRYLKIFVNADTIRFAGISAGTFFALGAVVYAVWGYPFLYETYLYHLHRLDHRHNFSPYFYLIYLTYPGVGTPGAHLPLWRTLIRSSLASFLPQMGLALGAGVFFARRREDLIFAWFVQTAAFVIFNKVCTSQYFLWYLLFMPLLIPQLAISWRRALVYVGCWMGTQALWLSQAYRLEFLGEAVFYRLWICGLVYVAGHSWVLGGIMKGYDRTSRTST</sequence>
<proteinExistence type="predicted"/>
<reference evidence="1" key="2">
    <citation type="journal article" date="2022" name="New Phytol.">
        <title>Evolutionary transition to the ectomycorrhizal habit in the genomes of a hyperdiverse lineage of mushroom-forming fungi.</title>
        <authorList>
            <person name="Looney B."/>
            <person name="Miyauchi S."/>
            <person name="Morin E."/>
            <person name="Drula E."/>
            <person name="Courty P.E."/>
            <person name="Kohler A."/>
            <person name="Kuo A."/>
            <person name="LaButti K."/>
            <person name="Pangilinan J."/>
            <person name="Lipzen A."/>
            <person name="Riley R."/>
            <person name="Andreopoulos W."/>
            <person name="He G."/>
            <person name="Johnson J."/>
            <person name="Nolan M."/>
            <person name="Tritt A."/>
            <person name="Barry K.W."/>
            <person name="Grigoriev I.V."/>
            <person name="Nagy L.G."/>
            <person name="Hibbett D."/>
            <person name="Henrissat B."/>
            <person name="Matheny P.B."/>
            <person name="Labbe J."/>
            <person name="Martin F.M."/>
        </authorList>
    </citation>
    <scope>NUCLEOTIDE SEQUENCE</scope>
    <source>
        <strain evidence="1">HHB10654</strain>
    </source>
</reference>
<protein>
    <submittedName>
        <fullName evidence="1">Glycosyltransferase family 50 protein</fullName>
    </submittedName>
</protein>
<comment type="caution">
    <text evidence="1">The sequence shown here is derived from an EMBL/GenBank/DDBJ whole genome shotgun (WGS) entry which is preliminary data.</text>
</comment>
<dbReference type="Proteomes" id="UP000814140">
    <property type="component" value="Unassembled WGS sequence"/>
</dbReference>
<evidence type="ECO:0000313" key="2">
    <source>
        <dbReference type="Proteomes" id="UP000814140"/>
    </source>
</evidence>
<dbReference type="EMBL" id="MU277208">
    <property type="protein sequence ID" value="KAI0062301.1"/>
    <property type="molecule type" value="Genomic_DNA"/>
</dbReference>
<gene>
    <name evidence="1" type="ORF">BV25DRAFT_1991600</name>
</gene>